<accession>A0ACB9QKB0</accession>
<proteinExistence type="predicted"/>
<comment type="caution">
    <text evidence="1">The sequence shown here is derived from an EMBL/GenBank/DDBJ whole genome shotgun (WGS) entry which is preliminary data.</text>
</comment>
<sequence>MDNYQLLFSSSSSSSAVPPVFLFGHSFVGGSLPPQFSFHDGPSFGGGFLGLMSTEGGVSEVKDNDHQLDDHRVNPVADESDVKAGKKKGEAKKARRQRFAFQTRSQVDLLDDGYRWRKYGQKAIKNKFPRSYYKCTYQGCNVKKQVQRLLGDEEVVVTTYEGVHSHPIDKPKENFEHILSQMHIYHP</sequence>
<evidence type="ECO:0000313" key="2">
    <source>
        <dbReference type="Proteomes" id="UP001057402"/>
    </source>
</evidence>
<keyword evidence="2" id="KW-1185">Reference proteome</keyword>
<organism evidence="1 2">
    <name type="scientific">Melastoma candidum</name>
    <dbReference type="NCBI Taxonomy" id="119954"/>
    <lineage>
        <taxon>Eukaryota</taxon>
        <taxon>Viridiplantae</taxon>
        <taxon>Streptophyta</taxon>
        <taxon>Embryophyta</taxon>
        <taxon>Tracheophyta</taxon>
        <taxon>Spermatophyta</taxon>
        <taxon>Magnoliopsida</taxon>
        <taxon>eudicotyledons</taxon>
        <taxon>Gunneridae</taxon>
        <taxon>Pentapetalae</taxon>
        <taxon>rosids</taxon>
        <taxon>malvids</taxon>
        <taxon>Myrtales</taxon>
        <taxon>Melastomataceae</taxon>
        <taxon>Melastomatoideae</taxon>
        <taxon>Melastomateae</taxon>
        <taxon>Melastoma</taxon>
    </lineage>
</organism>
<name>A0ACB9QKB0_9MYRT</name>
<evidence type="ECO:0000313" key="1">
    <source>
        <dbReference type="EMBL" id="KAI4366931.1"/>
    </source>
</evidence>
<reference evidence="2" key="1">
    <citation type="journal article" date="2023" name="Front. Plant Sci.">
        <title>Chromosomal-level genome assembly of Melastoma candidum provides insights into trichome evolution.</title>
        <authorList>
            <person name="Zhong Y."/>
            <person name="Wu W."/>
            <person name="Sun C."/>
            <person name="Zou P."/>
            <person name="Liu Y."/>
            <person name="Dai S."/>
            <person name="Zhou R."/>
        </authorList>
    </citation>
    <scope>NUCLEOTIDE SEQUENCE [LARGE SCALE GENOMIC DNA]</scope>
</reference>
<protein>
    <submittedName>
        <fullName evidence="1">Uncharacterized protein</fullName>
    </submittedName>
</protein>
<dbReference type="Proteomes" id="UP001057402">
    <property type="component" value="Chromosome 6"/>
</dbReference>
<gene>
    <name evidence="1" type="ORF">MLD38_022731</name>
</gene>
<dbReference type="EMBL" id="CM042885">
    <property type="protein sequence ID" value="KAI4366931.1"/>
    <property type="molecule type" value="Genomic_DNA"/>
</dbReference>